<dbReference type="PANTHER" id="PTHR11795">
    <property type="entry name" value="BRANCHED-CHAIN AMINO ACID TRANSPORT SYSTEM PERMEASE PROTEIN LIVH"/>
    <property type="match status" value="1"/>
</dbReference>
<keyword evidence="2" id="KW-0813">Transport</keyword>
<organism evidence="10 11">
    <name type="scientific">Feifania hominis</name>
    <dbReference type="NCBI Taxonomy" id="2763660"/>
    <lineage>
        <taxon>Bacteria</taxon>
        <taxon>Bacillati</taxon>
        <taxon>Bacillota</taxon>
        <taxon>Clostridia</taxon>
        <taxon>Eubacteriales</taxon>
        <taxon>Feifaniaceae</taxon>
        <taxon>Feifania</taxon>
    </lineage>
</organism>
<keyword evidence="3" id="KW-1003">Cell membrane</keyword>
<name>A0A926HTZ1_9FIRM</name>
<feature type="transmembrane region" description="Helical" evidence="9">
    <location>
        <begin position="261"/>
        <end position="278"/>
    </location>
</feature>
<evidence type="ECO:0000256" key="4">
    <source>
        <dbReference type="ARBA" id="ARBA00022692"/>
    </source>
</evidence>
<keyword evidence="11" id="KW-1185">Reference proteome</keyword>
<evidence type="ECO:0000256" key="3">
    <source>
        <dbReference type="ARBA" id="ARBA00022475"/>
    </source>
</evidence>
<feature type="transmembrane region" description="Helical" evidence="9">
    <location>
        <begin position="140"/>
        <end position="158"/>
    </location>
</feature>
<dbReference type="Proteomes" id="UP000620366">
    <property type="component" value="Unassembled WGS sequence"/>
</dbReference>
<evidence type="ECO:0000256" key="9">
    <source>
        <dbReference type="SAM" id="Phobius"/>
    </source>
</evidence>
<keyword evidence="6 9" id="KW-1133">Transmembrane helix</keyword>
<comment type="subcellular location">
    <subcellularLocation>
        <location evidence="1">Cell membrane</location>
        <topology evidence="1">Multi-pass membrane protein</topology>
    </subcellularLocation>
</comment>
<evidence type="ECO:0000256" key="6">
    <source>
        <dbReference type="ARBA" id="ARBA00022989"/>
    </source>
</evidence>
<comment type="caution">
    <text evidence="10">The sequence shown here is derived from an EMBL/GenBank/DDBJ whole genome shotgun (WGS) entry which is preliminary data.</text>
</comment>
<dbReference type="GO" id="GO:0022857">
    <property type="term" value="F:transmembrane transporter activity"/>
    <property type="evidence" value="ECO:0007669"/>
    <property type="project" value="InterPro"/>
</dbReference>
<feature type="transmembrane region" description="Helical" evidence="9">
    <location>
        <begin position="48"/>
        <end position="76"/>
    </location>
</feature>
<dbReference type="Pfam" id="PF02653">
    <property type="entry name" value="BPD_transp_2"/>
    <property type="match status" value="1"/>
</dbReference>
<dbReference type="RefSeq" id="WP_249300140.1">
    <property type="nucleotide sequence ID" value="NZ_JACRSP010000002.1"/>
</dbReference>
<keyword evidence="4 9" id="KW-0812">Transmembrane</keyword>
<gene>
    <name evidence="10" type="ORF">H8695_06580</name>
</gene>
<feature type="transmembrane region" description="Helical" evidence="9">
    <location>
        <begin position="7"/>
        <end position="28"/>
    </location>
</feature>
<sequence>MQSAIQLLVNGVAMGFIYCLIAIEYTLLFNTSGLINFGHDKYIMFGAYIFGGTFVLGFGIGGFAGVIGTILVMAALGVALGQVAFNPLRHLPTTYAITGCLALSLMLREIARLVYGAVSFTVPDFLSGVVKIGPAPITKASIAMIIVGILILVLQWLLMTKTKMGKALRAVSQDYKAAPLMGINVDRMMLLACGVSVAICGLIGALLIPLYGISLNMTTMIGSKGFVAGVVGGFGSLNGAIAGGLFVGIVEAIYSILGGPGIYKDIISFVLIVGFLMFRPQGILGKKGG</sequence>
<dbReference type="GO" id="GO:0006865">
    <property type="term" value="P:amino acid transport"/>
    <property type="evidence" value="ECO:0007669"/>
    <property type="project" value="UniProtKB-KW"/>
</dbReference>
<dbReference type="PANTHER" id="PTHR11795:SF450">
    <property type="entry name" value="ABC TRANSPORTER PERMEASE PROTEIN"/>
    <property type="match status" value="1"/>
</dbReference>
<evidence type="ECO:0000256" key="2">
    <source>
        <dbReference type="ARBA" id="ARBA00022448"/>
    </source>
</evidence>
<feature type="transmembrane region" description="Helical" evidence="9">
    <location>
        <begin position="225"/>
        <end position="249"/>
    </location>
</feature>
<evidence type="ECO:0000256" key="8">
    <source>
        <dbReference type="ARBA" id="ARBA00037998"/>
    </source>
</evidence>
<evidence type="ECO:0000256" key="7">
    <source>
        <dbReference type="ARBA" id="ARBA00023136"/>
    </source>
</evidence>
<dbReference type="CDD" id="cd06582">
    <property type="entry name" value="TM_PBP1_LivH_like"/>
    <property type="match status" value="1"/>
</dbReference>
<keyword evidence="5" id="KW-0029">Amino-acid transport</keyword>
<keyword evidence="7 9" id="KW-0472">Membrane</keyword>
<dbReference type="GO" id="GO:0005886">
    <property type="term" value="C:plasma membrane"/>
    <property type="evidence" value="ECO:0007669"/>
    <property type="project" value="UniProtKB-SubCell"/>
</dbReference>
<accession>A0A926HTZ1</accession>
<dbReference type="InterPro" id="IPR001851">
    <property type="entry name" value="ABC_transp_permease"/>
</dbReference>
<feature type="transmembrane region" description="Helical" evidence="9">
    <location>
        <begin position="189"/>
        <end position="213"/>
    </location>
</feature>
<evidence type="ECO:0000313" key="11">
    <source>
        <dbReference type="Proteomes" id="UP000620366"/>
    </source>
</evidence>
<dbReference type="AlphaFoldDB" id="A0A926HTZ1"/>
<evidence type="ECO:0000256" key="1">
    <source>
        <dbReference type="ARBA" id="ARBA00004651"/>
    </source>
</evidence>
<evidence type="ECO:0000313" key="10">
    <source>
        <dbReference type="EMBL" id="MBC8536359.1"/>
    </source>
</evidence>
<evidence type="ECO:0000256" key="5">
    <source>
        <dbReference type="ARBA" id="ARBA00022970"/>
    </source>
</evidence>
<dbReference type="InterPro" id="IPR052157">
    <property type="entry name" value="BCAA_transport_permease"/>
</dbReference>
<reference evidence="10" key="1">
    <citation type="submission" date="2020-08" db="EMBL/GenBank/DDBJ databases">
        <title>Genome public.</title>
        <authorList>
            <person name="Liu C."/>
            <person name="Sun Q."/>
        </authorList>
    </citation>
    <scope>NUCLEOTIDE SEQUENCE</scope>
    <source>
        <strain evidence="10">BX7</strain>
    </source>
</reference>
<comment type="similarity">
    <text evidence="8">Belongs to the binding-protein-dependent transport system permease family. LivHM subfamily.</text>
</comment>
<protein>
    <submittedName>
        <fullName evidence="10">Branched-chain amino acid ABC transporter permease</fullName>
    </submittedName>
</protein>
<dbReference type="EMBL" id="JACRSP010000002">
    <property type="protein sequence ID" value="MBC8536359.1"/>
    <property type="molecule type" value="Genomic_DNA"/>
</dbReference>
<proteinExistence type="inferred from homology"/>